<comment type="caution">
    <text evidence="1">The sequence shown here is derived from an EMBL/GenBank/DDBJ whole genome shotgun (WGS) entry which is preliminary data.</text>
</comment>
<dbReference type="AlphaFoldDB" id="A0A919BL63"/>
<dbReference type="GeneID" id="95660206"/>
<evidence type="ECO:0000313" key="2">
    <source>
        <dbReference type="Proteomes" id="UP000632849"/>
    </source>
</evidence>
<dbReference type="EMBL" id="BNBE01000001">
    <property type="protein sequence ID" value="GHF94734.1"/>
    <property type="molecule type" value="Genomic_DNA"/>
</dbReference>
<keyword evidence="2" id="KW-1185">Reference proteome</keyword>
<reference evidence="1" key="2">
    <citation type="submission" date="2020-09" db="EMBL/GenBank/DDBJ databases">
        <authorList>
            <person name="Sun Q."/>
            <person name="Ohkuma M."/>
        </authorList>
    </citation>
    <scope>NUCLEOTIDE SEQUENCE</scope>
    <source>
        <strain evidence="1">JCM 4122</strain>
    </source>
</reference>
<dbReference type="InterPro" id="IPR014942">
    <property type="entry name" value="AbiEii"/>
</dbReference>
<organism evidence="1 2">
    <name type="scientific">Streptomyces filamentosus</name>
    <name type="common">Streptomyces roseosporus</name>
    <dbReference type="NCBI Taxonomy" id="67294"/>
    <lineage>
        <taxon>Bacteria</taxon>
        <taxon>Bacillati</taxon>
        <taxon>Actinomycetota</taxon>
        <taxon>Actinomycetes</taxon>
        <taxon>Kitasatosporales</taxon>
        <taxon>Streptomycetaceae</taxon>
        <taxon>Streptomyces</taxon>
    </lineage>
</organism>
<dbReference type="Proteomes" id="UP000632849">
    <property type="component" value="Unassembled WGS sequence"/>
</dbReference>
<name>A0A919BL63_STRFL</name>
<proteinExistence type="predicted"/>
<dbReference type="Pfam" id="PF08843">
    <property type="entry name" value="AbiEii"/>
    <property type="match status" value="1"/>
</dbReference>
<dbReference type="RefSeq" id="WP_150229396.1">
    <property type="nucleotide sequence ID" value="NZ_BNBE01000001.1"/>
</dbReference>
<accession>A0A919BL63</accession>
<gene>
    <name evidence="1" type="ORF">GCM10017667_26050</name>
</gene>
<evidence type="ECO:0000313" key="1">
    <source>
        <dbReference type="EMBL" id="GHF94734.1"/>
    </source>
</evidence>
<reference evidence="1" key="1">
    <citation type="journal article" date="2014" name="Int. J. Syst. Evol. Microbiol.">
        <title>Complete genome sequence of Corynebacterium casei LMG S-19264T (=DSM 44701T), isolated from a smear-ripened cheese.</title>
        <authorList>
            <consortium name="US DOE Joint Genome Institute (JGI-PGF)"/>
            <person name="Walter F."/>
            <person name="Albersmeier A."/>
            <person name="Kalinowski J."/>
            <person name="Ruckert C."/>
        </authorList>
    </citation>
    <scope>NUCLEOTIDE SEQUENCE</scope>
    <source>
        <strain evidence="1">JCM 4122</strain>
    </source>
</reference>
<evidence type="ECO:0008006" key="3">
    <source>
        <dbReference type="Google" id="ProtNLM"/>
    </source>
</evidence>
<protein>
    <recommendedName>
        <fullName evidence="3">Nucleotidyl transferase AbiEii/AbiGii toxin family protein</fullName>
    </recommendedName>
</protein>
<sequence>MNLTGLHRRLLDDVLAAGTEYPLVLTGGYAVQAHGLVDRLSQDLDVATESPRPMPEIAARLRAALEAGGWLVRTLETDPLSARLIVTDPDSGEACEVDVLKEVLCGPPEQREFGLLLSLRDVVGTKVRALADRGMARDLIDVHAAAARGWSPEELEELGRRHARDGFDLEELQAKLAGAEWIDDDEFTAHGLDEPRIHDLRAWAQRWADDIGERLLEGTDPTDDL</sequence>